<organism evidence="1 2">
    <name type="scientific">Flavobacterium xueshanense</name>
    <dbReference type="NCBI Taxonomy" id="935223"/>
    <lineage>
        <taxon>Bacteria</taxon>
        <taxon>Pseudomonadati</taxon>
        <taxon>Bacteroidota</taxon>
        <taxon>Flavobacteriia</taxon>
        <taxon>Flavobacteriales</taxon>
        <taxon>Flavobacteriaceae</taxon>
        <taxon>Flavobacterium</taxon>
    </lineage>
</organism>
<proteinExistence type="predicted"/>
<dbReference type="EMBL" id="FONQ01000012">
    <property type="protein sequence ID" value="SFF23468.1"/>
    <property type="molecule type" value="Genomic_DNA"/>
</dbReference>
<evidence type="ECO:0000313" key="2">
    <source>
        <dbReference type="Proteomes" id="UP000198596"/>
    </source>
</evidence>
<dbReference type="Proteomes" id="UP000198596">
    <property type="component" value="Unassembled WGS sequence"/>
</dbReference>
<dbReference type="AlphaFoldDB" id="A0A1I2H1Q5"/>
<dbReference type="RefSeq" id="WP_091206452.1">
    <property type="nucleotide sequence ID" value="NZ_FONQ01000012.1"/>
</dbReference>
<name>A0A1I2H1Q5_9FLAO</name>
<evidence type="ECO:0000313" key="1">
    <source>
        <dbReference type="EMBL" id="SFF23468.1"/>
    </source>
</evidence>
<protein>
    <submittedName>
        <fullName evidence="1">Uncharacterized protein</fullName>
    </submittedName>
</protein>
<reference evidence="2" key="1">
    <citation type="submission" date="2016-10" db="EMBL/GenBank/DDBJ databases">
        <authorList>
            <person name="Varghese N."/>
            <person name="Submissions S."/>
        </authorList>
    </citation>
    <scope>NUCLEOTIDE SEQUENCE [LARGE SCALE GENOMIC DNA]</scope>
    <source>
        <strain evidence="2">CGMCC 1.9227</strain>
    </source>
</reference>
<accession>A0A1I2H1Q5</accession>
<gene>
    <name evidence="1" type="ORF">SAMN04488131_11235</name>
</gene>
<keyword evidence="2" id="KW-1185">Reference proteome</keyword>
<sequence>MKELLINLPINTNDGVVLKSKLIKYEEELKKKIKLKEKHLKWLNDEYLEGYDSIREQYRKNVKDIDNVNNNIEILKCEILESDSNFAKLKVENATNEYQLTTNFDDTKRLIHSLVERITVTHRKLDKGGVFNVVIKYKGFEEYSTFTTNWFSLK</sequence>